<dbReference type="EC" id="5.3.1.9" evidence="7"/>
<dbReference type="PROSITE" id="PS00765">
    <property type="entry name" value="P_GLUCOSE_ISOMERASE_1"/>
    <property type="match status" value="1"/>
</dbReference>
<dbReference type="Proteomes" id="UP001479520">
    <property type="component" value="Chromosome"/>
</dbReference>
<dbReference type="CDD" id="cd05015">
    <property type="entry name" value="SIS_PGI_1"/>
    <property type="match status" value="1"/>
</dbReference>
<comment type="pathway">
    <text evidence="7">Carbohydrate biosynthesis; gluconeogenesis.</text>
</comment>
<evidence type="ECO:0000313" key="10">
    <source>
        <dbReference type="Proteomes" id="UP001479520"/>
    </source>
</evidence>
<dbReference type="CDD" id="cd05016">
    <property type="entry name" value="SIS_PGI_2"/>
    <property type="match status" value="1"/>
</dbReference>
<evidence type="ECO:0000256" key="3">
    <source>
        <dbReference type="ARBA" id="ARBA00022432"/>
    </source>
</evidence>
<dbReference type="InterPro" id="IPR035476">
    <property type="entry name" value="SIS_PGI_1"/>
</dbReference>
<keyword evidence="10" id="KW-1185">Reference proteome</keyword>
<accession>A0ABZ2XII0</accession>
<feature type="active site" description="Proton donor" evidence="7">
    <location>
        <position position="344"/>
    </location>
</feature>
<gene>
    <name evidence="7 9" type="primary">pgi</name>
    <name evidence="9" type="ORF">AADV58_04365</name>
</gene>
<reference evidence="9 10" key="1">
    <citation type="submission" date="2024-04" db="EMBL/GenBank/DDBJ databases">
        <title>Dissimilatory iodate-reducing microorganisms contribute to the enrichment of iodine in groundwater.</title>
        <authorList>
            <person name="Jiang Z."/>
        </authorList>
    </citation>
    <scope>NUCLEOTIDE SEQUENCE [LARGE SCALE GENOMIC DNA]</scope>
    <source>
        <strain evidence="9 10">NCP973</strain>
    </source>
</reference>
<dbReference type="Gene3D" id="3.40.50.10490">
    <property type="entry name" value="Glucose-6-phosphate isomerase like protein, domain 1"/>
    <property type="match status" value="2"/>
</dbReference>
<dbReference type="SUPFAM" id="SSF53697">
    <property type="entry name" value="SIS domain"/>
    <property type="match status" value="1"/>
</dbReference>
<evidence type="ECO:0000256" key="2">
    <source>
        <dbReference type="ARBA" id="ARBA00006604"/>
    </source>
</evidence>
<evidence type="ECO:0000256" key="8">
    <source>
        <dbReference type="RuleBase" id="RU000612"/>
    </source>
</evidence>
<evidence type="ECO:0000313" key="9">
    <source>
        <dbReference type="EMBL" id="WZJ22396.1"/>
    </source>
</evidence>
<name>A0ABZ2XII0_9RHOO</name>
<evidence type="ECO:0000256" key="1">
    <source>
        <dbReference type="ARBA" id="ARBA00004926"/>
    </source>
</evidence>
<dbReference type="InterPro" id="IPR001672">
    <property type="entry name" value="G6P_Isomerase"/>
</dbReference>
<evidence type="ECO:0000256" key="5">
    <source>
        <dbReference type="ARBA" id="ARBA00023235"/>
    </source>
</evidence>
<evidence type="ECO:0000256" key="4">
    <source>
        <dbReference type="ARBA" id="ARBA00023152"/>
    </source>
</evidence>
<protein>
    <recommendedName>
        <fullName evidence="7">Glucose-6-phosphate isomerase</fullName>
        <shortName evidence="7">GPI</shortName>
        <ecNumber evidence="7">5.3.1.9</ecNumber>
    </recommendedName>
    <alternativeName>
        <fullName evidence="7">Phosphoglucose isomerase</fullName>
        <shortName evidence="7">PGI</shortName>
    </alternativeName>
    <alternativeName>
        <fullName evidence="7">Phosphohexose isomerase</fullName>
        <shortName evidence="7">PHI</shortName>
    </alternativeName>
</protein>
<dbReference type="PANTHER" id="PTHR11469:SF1">
    <property type="entry name" value="GLUCOSE-6-PHOSPHATE ISOMERASE"/>
    <property type="match status" value="1"/>
</dbReference>
<keyword evidence="4 7" id="KW-0324">Glycolysis</keyword>
<dbReference type="InterPro" id="IPR035482">
    <property type="entry name" value="SIS_PGI_2"/>
</dbReference>
<dbReference type="PRINTS" id="PR00662">
    <property type="entry name" value="G6PISOMERASE"/>
</dbReference>
<keyword evidence="5 7" id="KW-0413">Isomerase</keyword>
<dbReference type="InterPro" id="IPR023096">
    <property type="entry name" value="G6P_Isomerase_C"/>
</dbReference>
<dbReference type="GO" id="GO:0004347">
    <property type="term" value="F:glucose-6-phosphate isomerase activity"/>
    <property type="evidence" value="ECO:0007669"/>
    <property type="project" value="UniProtKB-EC"/>
</dbReference>
<evidence type="ECO:0000256" key="6">
    <source>
        <dbReference type="ARBA" id="ARBA00029321"/>
    </source>
</evidence>
<comment type="similarity">
    <text evidence="2 7 8">Belongs to the GPI family.</text>
</comment>
<dbReference type="RefSeq" id="WP_028994903.1">
    <property type="nucleotide sequence ID" value="NZ_CP151406.1"/>
</dbReference>
<dbReference type="InterPro" id="IPR018189">
    <property type="entry name" value="Phosphoglucose_isomerase_CS"/>
</dbReference>
<evidence type="ECO:0000256" key="7">
    <source>
        <dbReference type="HAMAP-Rule" id="MF_00473"/>
    </source>
</evidence>
<dbReference type="InterPro" id="IPR046348">
    <property type="entry name" value="SIS_dom_sf"/>
</dbReference>
<sequence>MGRLTETPAWQALARHASNIAPRHLRELFADNPQRFEQLTLQHGRLLLDFSKQRVDATTLQLLRELAATADWQGWIARMRDGEAINHTERRAVGHCRLRAGNDAPDEVRAVLQRMEDFCDRVHGGQWRGFSGERITDVVNLGIGGSDLGPRMAAQALAAYRQPDLRVHFVANLDSADLASELVRLNPRTTLFIVASKTFTTLETLTNARTARDWLLHAAIDESAVARHFVAASTNLEATAAFGIAPENVFPFADWVGGRFSLWSSIGLPVALAVGFRNFAQLLAGAHDLDEHFFSAPAERNLPLTLALLGLWNSNFLDAHSQGIFPYSHSLRLLPTHLQQLEMESNGKRVDRDGQFVDYSTNPVLWGEPGTNGQHSFFQLLHQGSELVACDFIALGRSDFPLPGHHSNLLANCLAQSSALAFGQTAEEARAAGIDEALVPYRTFPGNQPSTTIVLPELSPFTLGQLIALYEHKVFCLGVLWNLNSFDQWGVELGKQLASRLAPTLRGERQDEELDASTRGLIAHLRQFRN</sequence>
<comment type="subcellular location">
    <subcellularLocation>
        <location evidence="7">Cytoplasm</location>
    </subcellularLocation>
</comment>
<keyword evidence="7" id="KW-0963">Cytoplasm</keyword>
<organism evidence="9 10">
    <name type="scientific">Azonexus hydrophilus</name>
    <dbReference type="NCBI Taxonomy" id="418702"/>
    <lineage>
        <taxon>Bacteria</taxon>
        <taxon>Pseudomonadati</taxon>
        <taxon>Pseudomonadota</taxon>
        <taxon>Betaproteobacteria</taxon>
        <taxon>Rhodocyclales</taxon>
        <taxon>Azonexaceae</taxon>
        <taxon>Azonexus</taxon>
    </lineage>
</organism>
<dbReference type="HAMAP" id="MF_00473">
    <property type="entry name" value="G6P_isomerase"/>
    <property type="match status" value="1"/>
</dbReference>
<dbReference type="PROSITE" id="PS00174">
    <property type="entry name" value="P_GLUCOSE_ISOMERASE_2"/>
    <property type="match status" value="1"/>
</dbReference>
<comment type="pathway">
    <text evidence="1 7 8">Carbohydrate degradation; glycolysis; D-glyceraldehyde 3-phosphate and glycerone phosphate from D-glucose: step 2/4.</text>
</comment>
<comment type="catalytic activity">
    <reaction evidence="6 7 8">
        <text>alpha-D-glucose 6-phosphate = beta-D-fructose 6-phosphate</text>
        <dbReference type="Rhea" id="RHEA:11816"/>
        <dbReference type="ChEBI" id="CHEBI:57634"/>
        <dbReference type="ChEBI" id="CHEBI:58225"/>
        <dbReference type="EC" id="5.3.1.9"/>
    </reaction>
</comment>
<proteinExistence type="inferred from homology"/>
<feature type="active site" evidence="7">
    <location>
        <position position="375"/>
    </location>
</feature>
<keyword evidence="3 7" id="KW-0312">Gluconeogenesis</keyword>
<dbReference type="Gene3D" id="1.10.1390.10">
    <property type="match status" value="1"/>
</dbReference>
<comment type="function">
    <text evidence="7">Catalyzes the reversible isomerization of glucose-6-phosphate to fructose-6-phosphate.</text>
</comment>
<dbReference type="PROSITE" id="PS51463">
    <property type="entry name" value="P_GLUCOSE_ISOMERASE_3"/>
    <property type="match status" value="1"/>
</dbReference>
<dbReference type="EMBL" id="CP151406">
    <property type="protein sequence ID" value="WZJ22396.1"/>
    <property type="molecule type" value="Genomic_DNA"/>
</dbReference>
<feature type="active site" evidence="7">
    <location>
        <position position="495"/>
    </location>
</feature>
<dbReference type="NCBIfam" id="NF001211">
    <property type="entry name" value="PRK00179.1"/>
    <property type="match status" value="1"/>
</dbReference>
<dbReference type="PANTHER" id="PTHR11469">
    <property type="entry name" value="GLUCOSE-6-PHOSPHATE ISOMERASE"/>
    <property type="match status" value="1"/>
</dbReference>
<dbReference type="Pfam" id="PF00342">
    <property type="entry name" value="PGI"/>
    <property type="match status" value="1"/>
</dbReference>